<dbReference type="EMBL" id="JABFUD020000024">
    <property type="protein sequence ID" value="KAI5060707.1"/>
    <property type="molecule type" value="Genomic_DNA"/>
</dbReference>
<dbReference type="GO" id="GO:0003723">
    <property type="term" value="F:RNA binding"/>
    <property type="evidence" value="ECO:0007669"/>
    <property type="project" value="InterPro"/>
</dbReference>
<proteinExistence type="predicted"/>
<feature type="repeat" description="PPR" evidence="2">
    <location>
        <begin position="231"/>
        <end position="265"/>
    </location>
</feature>
<dbReference type="Gene3D" id="1.25.40.10">
    <property type="entry name" value="Tetratricopeptide repeat domain"/>
    <property type="match status" value="5"/>
</dbReference>
<dbReference type="Pfam" id="PF01535">
    <property type="entry name" value="PPR"/>
    <property type="match status" value="4"/>
</dbReference>
<name>A0A9D4U3H0_ADICA</name>
<dbReference type="PROSITE" id="PS51375">
    <property type="entry name" value="PPR"/>
    <property type="match status" value="5"/>
</dbReference>
<dbReference type="InterPro" id="IPR011990">
    <property type="entry name" value="TPR-like_helical_dom_sf"/>
</dbReference>
<evidence type="ECO:0000313" key="3">
    <source>
        <dbReference type="EMBL" id="KAI5060707.1"/>
    </source>
</evidence>
<evidence type="ECO:0008006" key="5">
    <source>
        <dbReference type="Google" id="ProtNLM"/>
    </source>
</evidence>
<sequence>MPSAAGGLPPLPDSYLRSQDFMRSSNVSITAALESSTKSPQRDHFLEAIHALELANQQGSPCSHKLYSPLLQWSIDWRIARLGRELHCSIVKRKAECDAILATYIIRMYAACSNLDDADKVFNSLSNPDVYMWSAIILAHTNAGQGSKAIELYRSMLQRQGLRPDAHMFVAVLKACAATAASREGKLVHAHTIESSVELVLHVGNTLIDMYVRCGCLEDAHMVFEKMPKRDVVTWNVLIAGYSCNGHDDKAFELCQKMQEESIVPDNVTFLSLVGAANARSIGNFCCENHEPDSISQKLEYALMLFNKLPNRSLAAWSAMIGMYSEHGDQAKAFCLYLDLLQRGLKPDIVTFVCALKACSDLDMAKCIHFHIIESGYQLDRQIQNCLIATYGQCGSLEDARMLFDAMHNRCVVTWSSMISAYAQYGRDQESLELFGRMLHGGVKPNHVTYFYAMRSCTNMTALILSLLVYAHVVDTGWDSHMQVKNTAIDMFAKCGSLADACSVFQGMPQRSVVTWSTIISAYVQHSENELSLECFNGMVQEGIKPNSVTYVCLLSACYHLGLVNQGSHHLYTMQTIYGIKPTPEHRNCLVELFGRAGQLKEAADLLQGMPEESAVVAWTSLLNQCKAHGNAYIAEQCFDSIANDGPKSCVRQVIQCKSMRLINPILLGRIGE</sequence>
<dbReference type="PANTHER" id="PTHR47926">
    <property type="entry name" value="PENTATRICOPEPTIDE REPEAT-CONTAINING PROTEIN"/>
    <property type="match status" value="1"/>
</dbReference>
<dbReference type="GO" id="GO:0009451">
    <property type="term" value="P:RNA modification"/>
    <property type="evidence" value="ECO:0007669"/>
    <property type="project" value="InterPro"/>
</dbReference>
<feature type="repeat" description="PPR" evidence="2">
    <location>
        <begin position="512"/>
        <end position="546"/>
    </location>
</feature>
<evidence type="ECO:0000256" key="1">
    <source>
        <dbReference type="ARBA" id="ARBA00022737"/>
    </source>
</evidence>
<feature type="repeat" description="PPR" evidence="2">
    <location>
        <begin position="411"/>
        <end position="445"/>
    </location>
</feature>
<keyword evidence="1" id="KW-0677">Repeat</keyword>
<keyword evidence="4" id="KW-1185">Reference proteome</keyword>
<protein>
    <recommendedName>
        <fullName evidence="5">Pentatricopeptide repeat-containing protein</fullName>
    </recommendedName>
</protein>
<reference evidence="3" key="1">
    <citation type="submission" date="2021-01" db="EMBL/GenBank/DDBJ databases">
        <title>Adiantum capillus-veneris genome.</title>
        <authorList>
            <person name="Fang Y."/>
            <person name="Liao Q."/>
        </authorList>
    </citation>
    <scope>NUCLEOTIDE SEQUENCE</scope>
    <source>
        <strain evidence="3">H3</strain>
        <tissue evidence="3">Leaf</tissue>
    </source>
</reference>
<dbReference type="FunFam" id="1.25.40.10:FF:000344">
    <property type="entry name" value="Pentatricopeptide repeat-containing protein"/>
    <property type="match status" value="1"/>
</dbReference>
<dbReference type="OrthoDB" id="185373at2759"/>
<feature type="repeat" description="PPR" evidence="2">
    <location>
        <begin position="129"/>
        <end position="164"/>
    </location>
</feature>
<evidence type="ECO:0000313" key="4">
    <source>
        <dbReference type="Proteomes" id="UP000886520"/>
    </source>
</evidence>
<dbReference type="FunFam" id="1.25.40.10:FF:000381">
    <property type="entry name" value="Pentatricopeptide repeat-containing protein"/>
    <property type="match status" value="1"/>
</dbReference>
<organism evidence="3 4">
    <name type="scientific">Adiantum capillus-veneris</name>
    <name type="common">Maidenhair fern</name>
    <dbReference type="NCBI Taxonomy" id="13818"/>
    <lineage>
        <taxon>Eukaryota</taxon>
        <taxon>Viridiplantae</taxon>
        <taxon>Streptophyta</taxon>
        <taxon>Embryophyta</taxon>
        <taxon>Tracheophyta</taxon>
        <taxon>Polypodiopsida</taxon>
        <taxon>Polypodiidae</taxon>
        <taxon>Polypodiales</taxon>
        <taxon>Pteridineae</taxon>
        <taxon>Pteridaceae</taxon>
        <taxon>Vittarioideae</taxon>
        <taxon>Adiantum</taxon>
    </lineage>
</organism>
<dbReference type="Proteomes" id="UP000886520">
    <property type="component" value="Chromosome 24"/>
</dbReference>
<dbReference type="GO" id="GO:0048731">
    <property type="term" value="P:system development"/>
    <property type="evidence" value="ECO:0007669"/>
    <property type="project" value="UniProtKB-ARBA"/>
</dbReference>
<accession>A0A9D4U3H0</accession>
<dbReference type="Pfam" id="PF13041">
    <property type="entry name" value="PPR_2"/>
    <property type="match status" value="4"/>
</dbReference>
<dbReference type="InterPro" id="IPR002885">
    <property type="entry name" value="PPR_rpt"/>
</dbReference>
<dbReference type="NCBIfam" id="TIGR00756">
    <property type="entry name" value="PPR"/>
    <property type="match status" value="6"/>
</dbReference>
<evidence type="ECO:0000256" key="2">
    <source>
        <dbReference type="PROSITE-ProRule" id="PRU00708"/>
    </source>
</evidence>
<dbReference type="AlphaFoldDB" id="A0A9D4U3H0"/>
<comment type="caution">
    <text evidence="3">The sequence shown here is derived from an EMBL/GenBank/DDBJ whole genome shotgun (WGS) entry which is preliminary data.</text>
</comment>
<feature type="repeat" description="PPR" evidence="2">
    <location>
        <begin position="313"/>
        <end position="347"/>
    </location>
</feature>
<dbReference type="InterPro" id="IPR046960">
    <property type="entry name" value="PPR_At4g14850-like_plant"/>
</dbReference>
<gene>
    <name evidence="3" type="ORF">GOP47_0025127</name>
</gene>
<dbReference type="FunFam" id="1.25.40.10:FF:000158">
    <property type="entry name" value="pentatricopeptide repeat-containing protein At2g33680"/>
    <property type="match status" value="1"/>
</dbReference>